<dbReference type="AlphaFoldDB" id="A0A3M7SRH1"/>
<organism evidence="1 2">
    <name type="scientific">Brachionus plicatilis</name>
    <name type="common">Marine rotifer</name>
    <name type="synonym">Brachionus muelleri</name>
    <dbReference type="NCBI Taxonomy" id="10195"/>
    <lineage>
        <taxon>Eukaryota</taxon>
        <taxon>Metazoa</taxon>
        <taxon>Spiralia</taxon>
        <taxon>Gnathifera</taxon>
        <taxon>Rotifera</taxon>
        <taxon>Eurotatoria</taxon>
        <taxon>Monogononta</taxon>
        <taxon>Pseudotrocha</taxon>
        <taxon>Ploima</taxon>
        <taxon>Brachionidae</taxon>
        <taxon>Brachionus</taxon>
    </lineage>
</organism>
<name>A0A3M7SRH1_BRAPC</name>
<comment type="caution">
    <text evidence="1">The sequence shown here is derived from an EMBL/GenBank/DDBJ whole genome shotgun (WGS) entry which is preliminary data.</text>
</comment>
<evidence type="ECO:0000313" key="1">
    <source>
        <dbReference type="EMBL" id="RNA38272.1"/>
    </source>
</evidence>
<proteinExistence type="predicted"/>
<accession>A0A3M7SRH1</accession>
<evidence type="ECO:0000313" key="2">
    <source>
        <dbReference type="Proteomes" id="UP000276133"/>
    </source>
</evidence>
<dbReference type="Proteomes" id="UP000276133">
    <property type="component" value="Unassembled WGS sequence"/>
</dbReference>
<keyword evidence="2" id="KW-1185">Reference proteome</keyword>
<dbReference type="EMBL" id="REGN01000897">
    <property type="protein sequence ID" value="RNA38272.1"/>
    <property type="molecule type" value="Genomic_DNA"/>
</dbReference>
<gene>
    <name evidence="1" type="ORF">BpHYR1_030573</name>
</gene>
<sequence>MFLKNIIWFLHEKKTDEPNNAILAMKEFCLKKKTNVIERKRSKLIKKILIVKLGHGEPDLALFQSVMLSKRQRKAMAFLVHSFVQNLEEKQKQSDNWE</sequence>
<protein>
    <submittedName>
        <fullName evidence="1">Uncharacterized protein</fullName>
    </submittedName>
</protein>
<reference evidence="1 2" key="1">
    <citation type="journal article" date="2018" name="Sci. Rep.">
        <title>Genomic signatures of local adaptation to the degree of environmental predictability in rotifers.</title>
        <authorList>
            <person name="Franch-Gras L."/>
            <person name="Hahn C."/>
            <person name="Garcia-Roger E.M."/>
            <person name="Carmona M.J."/>
            <person name="Serra M."/>
            <person name="Gomez A."/>
        </authorList>
    </citation>
    <scope>NUCLEOTIDE SEQUENCE [LARGE SCALE GENOMIC DNA]</scope>
    <source>
        <strain evidence="1">HYR1</strain>
    </source>
</reference>